<gene>
    <name evidence="2" type="ORF">A9309_06040</name>
</gene>
<organism evidence="2 3">
    <name type="scientific">Moraxella lacunata</name>
    <dbReference type="NCBI Taxonomy" id="477"/>
    <lineage>
        <taxon>Bacteria</taxon>
        <taxon>Pseudomonadati</taxon>
        <taxon>Pseudomonadota</taxon>
        <taxon>Gammaproteobacteria</taxon>
        <taxon>Moraxellales</taxon>
        <taxon>Moraxellaceae</taxon>
        <taxon>Moraxella</taxon>
    </lineage>
</organism>
<dbReference type="GO" id="GO:0032259">
    <property type="term" value="P:methylation"/>
    <property type="evidence" value="ECO:0007669"/>
    <property type="project" value="UniProtKB-KW"/>
</dbReference>
<dbReference type="RefSeq" id="WP_065256831.1">
    <property type="nucleotide sequence ID" value="NZ_JARDJM010000058.1"/>
</dbReference>
<accession>A0A1B8Q2Q2</accession>
<dbReference type="AlphaFoldDB" id="A0A1B8Q2Q2"/>
<dbReference type="InterPro" id="IPR045179">
    <property type="entry name" value="YgfZ/GcvT"/>
</dbReference>
<dbReference type="OrthoDB" id="9796287at2"/>
<evidence type="ECO:0000313" key="3">
    <source>
        <dbReference type="Proteomes" id="UP000092607"/>
    </source>
</evidence>
<dbReference type="Proteomes" id="UP000092607">
    <property type="component" value="Unassembled WGS sequence"/>
</dbReference>
<proteinExistence type="predicted"/>
<protein>
    <submittedName>
        <fullName evidence="2">Aminomethyltransferase</fullName>
    </submittedName>
</protein>
<reference evidence="2 3" key="1">
    <citation type="submission" date="2016-06" db="EMBL/GenBank/DDBJ databases">
        <title>Draft genome of Moraxella lacunata CCUG 57757A.</title>
        <authorList>
            <person name="Salva-Serra F."/>
            <person name="Engstrom-Jakobsson H."/>
            <person name="Thorell K."/>
            <person name="Gonzales-Siles L."/>
            <person name="Karlsson R."/>
            <person name="Boulund F."/>
            <person name="Engstrand L."/>
            <person name="Kristiansson E."/>
            <person name="Moore E."/>
        </authorList>
    </citation>
    <scope>NUCLEOTIDE SEQUENCE [LARGE SCALE GENOMIC DNA]</scope>
    <source>
        <strain evidence="2 3">CCUG 57757A</strain>
    </source>
</reference>
<comment type="caution">
    <text evidence="2">The sequence shown here is derived from an EMBL/GenBank/DDBJ whole genome shotgun (WGS) entry which is preliminary data.</text>
</comment>
<keyword evidence="2" id="KW-0808">Transferase</keyword>
<dbReference type="InterPro" id="IPR017703">
    <property type="entry name" value="YgfZ/GCV_T_CS"/>
</dbReference>
<evidence type="ECO:0000313" key="2">
    <source>
        <dbReference type="EMBL" id="OBX63225.1"/>
    </source>
</evidence>
<keyword evidence="1" id="KW-0809">Transit peptide</keyword>
<dbReference type="Gene3D" id="3.30.1360.120">
    <property type="entry name" value="Probable tRNA modification gtpase trme, domain 1"/>
    <property type="match status" value="1"/>
</dbReference>
<dbReference type="PANTHER" id="PTHR22602">
    <property type="entry name" value="TRANSFERASE CAF17, MITOCHONDRIAL-RELATED"/>
    <property type="match status" value="1"/>
</dbReference>
<keyword evidence="2" id="KW-0489">Methyltransferase</keyword>
<dbReference type="NCBIfam" id="TIGR03317">
    <property type="entry name" value="ygfZ_signature"/>
    <property type="match status" value="1"/>
</dbReference>
<dbReference type="EMBL" id="LZMS01000052">
    <property type="protein sequence ID" value="OBX63225.1"/>
    <property type="molecule type" value="Genomic_DNA"/>
</dbReference>
<dbReference type="PANTHER" id="PTHR22602:SF0">
    <property type="entry name" value="TRANSFERASE CAF17, MITOCHONDRIAL-RELATED"/>
    <property type="match status" value="1"/>
</dbReference>
<dbReference type="GO" id="GO:0016226">
    <property type="term" value="P:iron-sulfur cluster assembly"/>
    <property type="evidence" value="ECO:0007669"/>
    <property type="project" value="TreeGrafter"/>
</dbReference>
<name>A0A1B8Q2Q2_MORLA</name>
<dbReference type="Gene3D" id="3.30.70.1400">
    <property type="entry name" value="Aminomethyltransferase beta-barrel domains"/>
    <property type="match status" value="1"/>
</dbReference>
<evidence type="ECO:0000256" key="1">
    <source>
        <dbReference type="ARBA" id="ARBA00022946"/>
    </source>
</evidence>
<dbReference type="GO" id="GO:0008168">
    <property type="term" value="F:methyltransferase activity"/>
    <property type="evidence" value="ECO:0007669"/>
    <property type="project" value="UniProtKB-KW"/>
</dbReference>
<sequence length="236" mass="25722">MSQFSQITLTGKDTAKFLQGQLTVNVDKLTHDFLPCAISDLKGRVAFGLWVSRTDDETFALITSADCMDSLTAHIKKYGAFSKFTQSAPTPIYPVVANGVPTFGDDESLADFGAWARASIETGNFWITQATAGLFQPQELRLHQRGGVDYDKGCYLGQEIIARLYFKASPKAYLHRVRLPEPVQDGDKVGKVQIVNGVAHDDGFDALVIGSPENVAEIGEILPLPDNLMGDVGRVK</sequence>
<dbReference type="SUPFAM" id="SSF103025">
    <property type="entry name" value="Folate-binding domain"/>
    <property type="match status" value="1"/>
</dbReference>
<dbReference type="InterPro" id="IPR027266">
    <property type="entry name" value="TrmE/GcvT-like"/>
</dbReference>